<feature type="region of interest" description="Disordered" evidence="1">
    <location>
        <begin position="1"/>
        <end position="36"/>
    </location>
</feature>
<dbReference type="PANTHER" id="PTHR31751:SF7">
    <property type="entry name" value="THAP-TYPE DOMAIN-CONTAINING PROTEIN"/>
    <property type="match status" value="1"/>
</dbReference>
<evidence type="ECO:0000313" key="2">
    <source>
        <dbReference type="EMBL" id="KAK3097216.1"/>
    </source>
</evidence>
<dbReference type="Proteomes" id="UP001186944">
    <property type="component" value="Unassembled WGS sequence"/>
</dbReference>
<accession>A0AA89C2U0</accession>
<organism evidence="2 3">
    <name type="scientific">Pinctada imbricata</name>
    <name type="common">Atlantic pearl-oyster</name>
    <name type="synonym">Pinctada martensii</name>
    <dbReference type="NCBI Taxonomy" id="66713"/>
    <lineage>
        <taxon>Eukaryota</taxon>
        <taxon>Metazoa</taxon>
        <taxon>Spiralia</taxon>
        <taxon>Lophotrochozoa</taxon>
        <taxon>Mollusca</taxon>
        <taxon>Bivalvia</taxon>
        <taxon>Autobranchia</taxon>
        <taxon>Pteriomorphia</taxon>
        <taxon>Pterioida</taxon>
        <taxon>Pterioidea</taxon>
        <taxon>Pteriidae</taxon>
        <taxon>Pinctada</taxon>
    </lineage>
</organism>
<name>A0AA89C2U0_PINIB</name>
<comment type="caution">
    <text evidence="2">The sequence shown here is derived from an EMBL/GenBank/DDBJ whole genome shotgun (WGS) entry which is preliminary data.</text>
</comment>
<dbReference type="AlphaFoldDB" id="A0AA89C2U0"/>
<dbReference type="EMBL" id="VSWD01000007">
    <property type="protein sequence ID" value="KAK3097216.1"/>
    <property type="molecule type" value="Genomic_DNA"/>
</dbReference>
<sequence length="571" mass="65046">MERAKEANRNEFGRKKRKSDNGEAMKMRNEKRKEKEDKNISGNLRFYVSSENDKVEIFDMIDRAKLLLSERVSLVSNAMILREVFQFYLSNNGGAPDQQNEGETESFKPYLRSPRDNCMEDICLISESSLKNLVAGISDHGLHCKERVEIDSFDTFGHVQKLTLKCKDMHTIKIDTSSRLPGGKFLVNLGVLHGIYSSGLRYAQYERFAKYAGIGVIPESAFHEVQDMFCDVTDDAVKESVSDALDDEVGTTVLECDNVDDYKGITIVSDARHGWRKNSRFSDIISLGYRTNKVVGYAVVSHGDDPCSQRHELHGVKKLYEGLSEKGANVHIHGHDRNVSINNYLKTQYPEVTNANDTWHATKNVAKELKKVCSGPQYQHGKTWHGELSDKSASIKTHTYYAIKNCDGSPDKLRANLDNIIPHYQNIHSKCAAESRCRTDPNYIPSKVILTDKVAIKLLDGAVKNLQIYKTPADYCSCIDTHYVECFNNACLIHVYHDKRIVYSDKEYKRRTAMAILDWNENIDRDYTSITYTEDARNPRRKTGKKHLKPKTGHYCANLLSRILDILYANQ</sequence>
<dbReference type="PANTHER" id="PTHR31751">
    <property type="entry name" value="SI:CH211-108C17.2-RELATED-RELATED"/>
    <property type="match status" value="1"/>
</dbReference>
<proteinExistence type="predicted"/>
<gene>
    <name evidence="2" type="ORF">FSP39_007590</name>
</gene>
<evidence type="ECO:0000256" key="1">
    <source>
        <dbReference type="SAM" id="MobiDB-lite"/>
    </source>
</evidence>
<evidence type="ECO:0000313" key="3">
    <source>
        <dbReference type="Proteomes" id="UP001186944"/>
    </source>
</evidence>
<protein>
    <submittedName>
        <fullName evidence="2">Uncharacterized protein</fullName>
    </submittedName>
</protein>
<reference evidence="2" key="1">
    <citation type="submission" date="2019-08" db="EMBL/GenBank/DDBJ databases">
        <title>The improved chromosome-level genome for the pearl oyster Pinctada fucata martensii using PacBio sequencing and Hi-C.</title>
        <authorList>
            <person name="Zheng Z."/>
        </authorList>
    </citation>
    <scope>NUCLEOTIDE SEQUENCE</scope>
    <source>
        <strain evidence="2">ZZ-2019</strain>
        <tissue evidence="2">Adductor muscle</tissue>
    </source>
</reference>
<keyword evidence="3" id="KW-1185">Reference proteome</keyword>